<evidence type="ECO:0000313" key="6">
    <source>
        <dbReference type="EMBL" id="KAL2048629.1"/>
    </source>
</evidence>
<dbReference type="PROSITE" id="PS50005">
    <property type="entry name" value="TPR"/>
    <property type="match status" value="1"/>
</dbReference>
<accession>A0ABR4ASF1</accession>
<feature type="compositionally biased region" description="Basic residues" evidence="4">
    <location>
        <begin position="425"/>
        <end position="448"/>
    </location>
</feature>
<evidence type="ECO:0000313" key="7">
    <source>
        <dbReference type="Proteomes" id="UP001590950"/>
    </source>
</evidence>
<feature type="repeat" description="TPR" evidence="3">
    <location>
        <begin position="39"/>
        <end position="72"/>
    </location>
</feature>
<dbReference type="PANTHER" id="PTHR15175">
    <property type="entry name" value="NEUTROPHIL CYTOSOLIC FACTOR 2, NEUTROPHIL NADPH OXIDASE FACTOR 2"/>
    <property type="match status" value="1"/>
</dbReference>
<dbReference type="PANTHER" id="PTHR15175:SF0">
    <property type="entry name" value="SH3 DOMAIN-CONTAINING PROTEIN C23A1.17"/>
    <property type="match status" value="1"/>
</dbReference>
<dbReference type="SUPFAM" id="SSF54277">
    <property type="entry name" value="CAD &amp; PB1 domains"/>
    <property type="match status" value="1"/>
</dbReference>
<keyword evidence="1" id="KW-0677">Repeat</keyword>
<dbReference type="Gene3D" id="3.10.20.90">
    <property type="entry name" value="Phosphatidylinositol 3-kinase Catalytic Subunit, Chain A, domain 1"/>
    <property type="match status" value="1"/>
</dbReference>
<feature type="region of interest" description="Disordered" evidence="4">
    <location>
        <begin position="255"/>
        <end position="517"/>
    </location>
</feature>
<dbReference type="Proteomes" id="UP001590950">
    <property type="component" value="Unassembled WGS sequence"/>
</dbReference>
<dbReference type="SMART" id="SM00666">
    <property type="entry name" value="PB1"/>
    <property type="match status" value="1"/>
</dbReference>
<dbReference type="Pfam" id="PF00564">
    <property type="entry name" value="PB1"/>
    <property type="match status" value="1"/>
</dbReference>
<evidence type="ECO:0000259" key="5">
    <source>
        <dbReference type="PROSITE" id="PS51745"/>
    </source>
</evidence>
<evidence type="ECO:0000256" key="4">
    <source>
        <dbReference type="SAM" id="MobiDB-lite"/>
    </source>
</evidence>
<sequence>MAAMSLKQEIETWVRAIGHYDNNEFEEALKVFDDISDTSKILFNCGVIHATLGAHDKAIECYQRAIKRDNYLAVAFFQQGVSNFMFGDFEEALVNFNDTLLYLRGNKWIDYEQLGLKFKLYSCEVLFNRGLCYIYLQQKIAGMSDLKYAAKEKEEAERHGVIDEAIVEEAEGYNVFSIPVGVIYRPNSAKVKNLKTKDYLGKATLVATSEQSAAYAGSTNPEAKAFYAGNNKSMDDRSPDSISYGASNLVRVGLHSRSRQQSEPPANRNVFPPTPPPDQDRAVRPPFPQAATSPPDNPTTISNHAPRPPPKPSRPEALNLDQITSLDPHQPQYQPPQQRPRIGTTRTASEPRGPSNAYRSYSSREGAPQPRRLFMETTPLRPHSNGAEADIDDHPDSLRAAYPRPQNNTPLYPTSNPAEQSNSQPHKHTNTNHSRPRPRSQSRARRQHYSIDEEPSEDLDGNTTTSPHSSLDEFEILHNAGGTLSHPNPRPHPRARSSSHPRLDKPHPPPPPPEFSLKNIRIKAHCGDDTRYMMLAPEVRFEEFVAKVRDKFALKAGFKVKVRDEGDLITMGDRDDWEMAVGVVKKEARGEGVEMGKMEVWVVDGV</sequence>
<feature type="domain" description="PB1" evidence="5">
    <location>
        <begin position="519"/>
        <end position="605"/>
    </location>
</feature>
<dbReference type="InterPro" id="IPR000270">
    <property type="entry name" value="PB1_dom"/>
</dbReference>
<reference evidence="6 7" key="1">
    <citation type="submission" date="2024-09" db="EMBL/GenBank/DDBJ databases">
        <title>Rethinking Asexuality: The Enigmatic Case of Functional Sexual Genes in Lepraria (Stereocaulaceae).</title>
        <authorList>
            <person name="Doellman M."/>
            <person name="Sun Y."/>
            <person name="Barcenas-Pena A."/>
            <person name="Lumbsch H.T."/>
            <person name="Grewe F."/>
        </authorList>
    </citation>
    <scope>NUCLEOTIDE SEQUENCE [LARGE SCALE GENOMIC DNA]</scope>
    <source>
        <strain evidence="6 7">Mercado 3170</strain>
    </source>
</reference>
<feature type="compositionally biased region" description="Basic residues" evidence="4">
    <location>
        <begin position="489"/>
        <end position="499"/>
    </location>
</feature>
<dbReference type="InterPro" id="IPR011990">
    <property type="entry name" value="TPR-like_helical_dom_sf"/>
</dbReference>
<protein>
    <recommendedName>
        <fullName evidence="5">PB1 domain-containing protein</fullName>
    </recommendedName>
</protein>
<dbReference type="InterPro" id="IPR019734">
    <property type="entry name" value="TPR_rpt"/>
</dbReference>
<keyword evidence="7" id="KW-1185">Reference proteome</keyword>
<keyword evidence="2 3" id="KW-0802">TPR repeat</keyword>
<feature type="compositionally biased region" description="Polar residues" evidence="4">
    <location>
        <begin position="290"/>
        <end position="303"/>
    </location>
</feature>
<dbReference type="EMBL" id="JBEFKJ010000001">
    <property type="protein sequence ID" value="KAL2048629.1"/>
    <property type="molecule type" value="Genomic_DNA"/>
</dbReference>
<gene>
    <name evidence="6" type="ORF">N7G274_000541</name>
</gene>
<dbReference type="SMART" id="SM00028">
    <property type="entry name" value="TPR"/>
    <property type="match status" value="3"/>
</dbReference>
<evidence type="ECO:0000256" key="1">
    <source>
        <dbReference type="ARBA" id="ARBA00022737"/>
    </source>
</evidence>
<evidence type="ECO:0000256" key="2">
    <source>
        <dbReference type="ARBA" id="ARBA00022803"/>
    </source>
</evidence>
<evidence type="ECO:0000256" key="3">
    <source>
        <dbReference type="PROSITE-ProRule" id="PRU00339"/>
    </source>
</evidence>
<dbReference type="InterPro" id="IPR051864">
    <property type="entry name" value="NCF2_NOXA1"/>
</dbReference>
<proteinExistence type="predicted"/>
<dbReference type="PROSITE" id="PS51745">
    <property type="entry name" value="PB1"/>
    <property type="match status" value="1"/>
</dbReference>
<comment type="caution">
    <text evidence="6">The sequence shown here is derived from an EMBL/GenBank/DDBJ whole genome shotgun (WGS) entry which is preliminary data.</text>
</comment>
<dbReference type="Gene3D" id="1.25.40.10">
    <property type="entry name" value="Tetratricopeptide repeat domain"/>
    <property type="match status" value="1"/>
</dbReference>
<feature type="compositionally biased region" description="Polar residues" evidence="4">
    <location>
        <begin position="405"/>
        <end position="424"/>
    </location>
</feature>
<dbReference type="Pfam" id="PF00515">
    <property type="entry name" value="TPR_1"/>
    <property type="match status" value="1"/>
</dbReference>
<organism evidence="6 7">
    <name type="scientific">Stereocaulon virgatum</name>
    <dbReference type="NCBI Taxonomy" id="373712"/>
    <lineage>
        <taxon>Eukaryota</taxon>
        <taxon>Fungi</taxon>
        <taxon>Dikarya</taxon>
        <taxon>Ascomycota</taxon>
        <taxon>Pezizomycotina</taxon>
        <taxon>Lecanoromycetes</taxon>
        <taxon>OSLEUM clade</taxon>
        <taxon>Lecanoromycetidae</taxon>
        <taxon>Lecanorales</taxon>
        <taxon>Lecanorineae</taxon>
        <taxon>Stereocaulaceae</taxon>
        <taxon>Stereocaulon</taxon>
    </lineage>
</organism>
<dbReference type="SUPFAM" id="SSF48452">
    <property type="entry name" value="TPR-like"/>
    <property type="match status" value="1"/>
</dbReference>
<dbReference type="InterPro" id="IPR053793">
    <property type="entry name" value="PB1-like"/>
</dbReference>
<name>A0ABR4ASF1_9LECA</name>